<evidence type="ECO:0000259" key="6">
    <source>
        <dbReference type="Pfam" id="PF07992"/>
    </source>
</evidence>
<dbReference type="OrthoDB" id="9803192at2"/>
<dbReference type="InterPro" id="IPR022890">
    <property type="entry name" value="Fd--NADP_Rdtase_type_2"/>
</dbReference>
<feature type="binding site" evidence="5">
    <location>
        <position position="38"/>
    </location>
    <ligand>
        <name>FAD</name>
        <dbReference type="ChEBI" id="CHEBI:57692"/>
    </ligand>
</feature>
<feature type="domain" description="FAD/NAD(P)-binding" evidence="6">
    <location>
        <begin position="9"/>
        <end position="295"/>
    </location>
</feature>
<dbReference type="EMBL" id="FWWY01000001">
    <property type="protein sequence ID" value="SMC02239.1"/>
    <property type="molecule type" value="Genomic_DNA"/>
</dbReference>
<dbReference type="PANTHER" id="PTHR48105">
    <property type="entry name" value="THIOREDOXIN REDUCTASE 1-RELATED-RELATED"/>
    <property type="match status" value="1"/>
</dbReference>
<evidence type="ECO:0000256" key="1">
    <source>
        <dbReference type="ARBA" id="ARBA00022630"/>
    </source>
</evidence>
<evidence type="ECO:0000256" key="2">
    <source>
        <dbReference type="ARBA" id="ARBA00022827"/>
    </source>
</evidence>
<keyword evidence="3 5" id="KW-0521">NADP</keyword>
<feature type="binding site" evidence="5">
    <location>
        <position position="287"/>
    </location>
    <ligand>
        <name>FAD</name>
        <dbReference type="ChEBI" id="CHEBI:57692"/>
    </ligand>
</feature>
<accession>A0A1W1W7Y1</accession>
<evidence type="ECO:0000256" key="4">
    <source>
        <dbReference type="ARBA" id="ARBA00023002"/>
    </source>
</evidence>
<evidence type="ECO:0000256" key="3">
    <source>
        <dbReference type="ARBA" id="ARBA00022857"/>
    </source>
</evidence>
<gene>
    <name evidence="7" type="ORF">SAMN00768000_0458</name>
</gene>
<dbReference type="AlphaFoldDB" id="A0A1W1W7Y1"/>
<feature type="binding site" evidence="5">
    <location>
        <position position="328"/>
    </location>
    <ligand>
        <name>FAD</name>
        <dbReference type="ChEBI" id="CHEBI:57692"/>
    </ligand>
</feature>
<comment type="subunit">
    <text evidence="5">Homodimer.</text>
</comment>
<comment type="cofactor">
    <cofactor evidence="5">
        <name>FAD</name>
        <dbReference type="ChEBI" id="CHEBI:57692"/>
    </cofactor>
    <text evidence="5">Binds 1 FAD per subunit.</text>
</comment>
<dbReference type="EC" id="1.18.1.2" evidence="5"/>
<dbReference type="SUPFAM" id="SSF51905">
    <property type="entry name" value="FAD/NAD(P)-binding domain"/>
    <property type="match status" value="1"/>
</dbReference>
<organism evidence="7 8">
    <name type="scientific">Sulfobacillus thermosulfidooxidans (strain DSM 9293 / VKM B-1269 / AT-1)</name>
    <dbReference type="NCBI Taxonomy" id="929705"/>
    <lineage>
        <taxon>Bacteria</taxon>
        <taxon>Bacillati</taxon>
        <taxon>Bacillota</taxon>
        <taxon>Clostridia</taxon>
        <taxon>Eubacteriales</taxon>
        <taxon>Clostridiales Family XVII. Incertae Sedis</taxon>
        <taxon>Sulfobacillus</taxon>
    </lineage>
</organism>
<evidence type="ECO:0000313" key="8">
    <source>
        <dbReference type="Proteomes" id="UP000192660"/>
    </source>
</evidence>
<sequence length="334" mass="36000">MEAVHTELYDVTIVGGGPVGLFGATLASLHGMKVKIIESLPELGGQLYALYPEKPVYDVAGFPEIAAKDLALNLVAQMERMHPEVVLKESVEAVESLDDGNFLLHTTRGVHYSRAILLAVGIGSFTPRRLPAQGAEIFEGKGLHYFVPPLDTFAGQHVLVVGGGDTAVDWALAVSKKAHKVSIVHRRNEFRAQEDSVRQMHEAPNISIITPAEVEEIYGRHQVTGVRVKHHEQGPSELAVDAIIGGLGFHPDLGPVKTWGIELKGSTIKVSLDSMLTSRPGIWAVGDAVYYPGKVKLIATGFGEVGIAVAQIRSYLHPGVSGLPHSTTLKNKQR</sequence>
<keyword evidence="2 5" id="KW-0274">FAD</keyword>
<dbReference type="InterPro" id="IPR036188">
    <property type="entry name" value="FAD/NAD-bd_sf"/>
</dbReference>
<evidence type="ECO:0000313" key="7">
    <source>
        <dbReference type="EMBL" id="SMC02239.1"/>
    </source>
</evidence>
<comment type="catalytic activity">
    <reaction evidence="5">
        <text>2 reduced [2Fe-2S]-[ferredoxin] + NADP(+) + H(+) = 2 oxidized [2Fe-2S]-[ferredoxin] + NADPH</text>
        <dbReference type="Rhea" id="RHEA:20125"/>
        <dbReference type="Rhea" id="RHEA-COMP:10000"/>
        <dbReference type="Rhea" id="RHEA-COMP:10001"/>
        <dbReference type="ChEBI" id="CHEBI:15378"/>
        <dbReference type="ChEBI" id="CHEBI:33737"/>
        <dbReference type="ChEBI" id="CHEBI:33738"/>
        <dbReference type="ChEBI" id="CHEBI:57783"/>
        <dbReference type="ChEBI" id="CHEBI:58349"/>
        <dbReference type="EC" id="1.18.1.2"/>
    </reaction>
</comment>
<keyword evidence="1 5" id="KW-0285">Flavoprotein</keyword>
<dbReference type="Pfam" id="PF07992">
    <property type="entry name" value="Pyr_redox_2"/>
    <property type="match status" value="1"/>
</dbReference>
<feature type="binding site" evidence="5">
    <location>
        <position position="51"/>
    </location>
    <ligand>
        <name>FAD</name>
        <dbReference type="ChEBI" id="CHEBI:57692"/>
    </ligand>
</feature>
<dbReference type="STRING" id="28034.BFX07_03175"/>
<feature type="binding site" evidence="5">
    <location>
        <position position="46"/>
    </location>
    <ligand>
        <name>FAD</name>
        <dbReference type="ChEBI" id="CHEBI:57692"/>
    </ligand>
</feature>
<proteinExistence type="inferred from homology"/>
<dbReference type="PRINTS" id="PR00368">
    <property type="entry name" value="FADPNR"/>
</dbReference>
<feature type="binding site" evidence="5">
    <location>
        <position position="91"/>
    </location>
    <ligand>
        <name>FAD</name>
        <dbReference type="ChEBI" id="CHEBI:57692"/>
    </ligand>
</feature>
<dbReference type="RefSeq" id="WP_020376331.1">
    <property type="nucleotide sequence ID" value="NZ_FWWY01000001.1"/>
</dbReference>
<dbReference type="GO" id="GO:0050661">
    <property type="term" value="F:NADP binding"/>
    <property type="evidence" value="ECO:0007669"/>
    <property type="project" value="UniProtKB-UniRule"/>
</dbReference>
<dbReference type="Proteomes" id="UP000192660">
    <property type="component" value="Unassembled WGS sequence"/>
</dbReference>
<feature type="binding site" evidence="5">
    <location>
        <position position="125"/>
    </location>
    <ligand>
        <name>FAD</name>
        <dbReference type="ChEBI" id="CHEBI:57692"/>
    </ligand>
</feature>
<comment type="similarity">
    <text evidence="5">Belongs to the ferredoxin--NADP reductase type 2 family.</text>
</comment>
<reference evidence="8" key="1">
    <citation type="submission" date="2017-04" db="EMBL/GenBank/DDBJ databases">
        <authorList>
            <person name="Varghese N."/>
            <person name="Submissions S."/>
        </authorList>
    </citation>
    <scope>NUCLEOTIDE SEQUENCE [LARGE SCALE GENOMIC DNA]</scope>
    <source>
        <strain evidence="8">DSM 9293</strain>
    </source>
</reference>
<keyword evidence="4 5" id="KW-0560">Oxidoreductase</keyword>
<dbReference type="GO" id="GO:0004324">
    <property type="term" value="F:ferredoxin-NADP+ reductase activity"/>
    <property type="evidence" value="ECO:0007669"/>
    <property type="project" value="UniProtKB-UniRule"/>
</dbReference>
<dbReference type="InterPro" id="IPR050097">
    <property type="entry name" value="Ferredoxin-NADP_redctase_2"/>
</dbReference>
<dbReference type="HAMAP" id="MF_01685">
    <property type="entry name" value="FENR2"/>
    <property type="match status" value="1"/>
</dbReference>
<dbReference type="GO" id="GO:0050660">
    <property type="term" value="F:flavin adenine dinucleotide binding"/>
    <property type="evidence" value="ECO:0007669"/>
    <property type="project" value="UniProtKB-UniRule"/>
</dbReference>
<dbReference type="InterPro" id="IPR023753">
    <property type="entry name" value="FAD/NAD-binding_dom"/>
</dbReference>
<comment type="caution">
    <text evidence="5">Lacks conserved residue(s) required for the propagation of feature annotation.</text>
</comment>
<evidence type="ECO:0000256" key="5">
    <source>
        <dbReference type="HAMAP-Rule" id="MF_01685"/>
    </source>
</evidence>
<dbReference type="PRINTS" id="PR00469">
    <property type="entry name" value="PNDRDTASEII"/>
</dbReference>
<keyword evidence="8" id="KW-1185">Reference proteome</keyword>
<protein>
    <recommendedName>
        <fullName evidence="5">Ferredoxin--NADP reductase</fullName>
        <shortName evidence="5">FNR</shortName>
        <shortName evidence="5">Fd-NADP(+) reductase</shortName>
        <ecNumber evidence="5">1.18.1.2</ecNumber>
    </recommendedName>
</protein>
<dbReference type="Gene3D" id="3.50.50.60">
    <property type="entry name" value="FAD/NAD(P)-binding domain"/>
    <property type="match status" value="2"/>
</dbReference>
<name>A0A1W1W7Y1_SULTA</name>